<evidence type="ECO:0000256" key="1">
    <source>
        <dbReference type="ARBA" id="ARBA00007452"/>
    </source>
</evidence>
<reference evidence="9 10" key="1">
    <citation type="journal article" date="2016" name="Environ. Microbiol.">
        <title>New Methyloceanibacter diversity from North Sea sediments includes methanotroph containing solely the soluble methane monooxygenase.</title>
        <authorList>
            <person name="Vekeman B."/>
            <person name="Kerckhof F.M."/>
            <person name="Cremers G."/>
            <person name="de Vos P."/>
            <person name="Vandamme P."/>
            <person name="Boon N."/>
            <person name="Op den Camp H.J."/>
            <person name="Heylen K."/>
        </authorList>
    </citation>
    <scope>NUCLEOTIDE SEQUENCE [LARGE SCALE GENOMIC DNA]</scope>
    <source>
        <strain evidence="9 10">R-67175</strain>
    </source>
</reference>
<comment type="function">
    <text evidence="7">Involved in DNA repair and RecF pathway recombination.</text>
</comment>
<dbReference type="EMBL" id="LPWF01000036">
    <property type="protein sequence ID" value="ODR94242.1"/>
    <property type="molecule type" value="Genomic_DNA"/>
</dbReference>
<keyword evidence="3 7" id="KW-0227">DNA damage</keyword>
<evidence type="ECO:0000313" key="10">
    <source>
        <dbReference type="Proteomes" id="UP000094472"/>
    </source>
</evidence>
<keyword evidence="4 7" id="KW-0233">DNA recombination</keyword>
<dbReference type="InterPro" id="IPR012340">
    <property type="entry name" value="NA-bd_OB-fold"/>
</dbReference>
<dbReference type="SUPFAM" id="SSF50249">
    <property type="entry name" value="Nucleic acid-binding proteins"/>
    <property type="match status" value="1"/>
</dbReference>
<dbReference type="InterPro" id="IPR003717">
    <property type="entry name" value="RecO"/>
</dbReference>
<comment type="caution">
    <text evidence="9">The sequence shown here is derived from an EMBL/GenBank/DDBJ whole genome shotgun (WGS) entry which is preliminary data.</text>
</comment>
<evidence type="ECO:0000256" key="7">
    <source>
        <dbReference type="HAMAP-Rule" id="MF_00201"/>
    </source>
</evidence>
<dbReference type="InterPro" id="IPR042242">
    <property type="entry name" value="RecO_C"/>
</dbReference>
<dbReference type="GO" id="GO:0043590">
    <property type="term" value="C:bacterial nucleoid"/>
    <property type="evidence" value="ECO:0007669"/>
    <property type="project" value="TreeGrafter"/>
</dbReference>
<dbReference type="OrthoDB" id="9804792at2"/>
<evidence type="ECO:0000259" key="8">
    <source>
        <dbReference type="Pfam" id="PF11967"/>
    </source>
</evidence>
<dbReference type="PANTHER" id="PTHR33991:SF1">
    <property type="entry name" value="DNA REPAIR PROTEIN RECO"/>
    <property type="match status" value="1"/>
</dbReference>
<dbReference type="InterPro" id="IPR037278">
    <property type="entry name" value="ARFGAP/RecO"/>
</dbReference>
<evidence type="ECO:0000256" key="5">
    <source>
        <dbReference type="ARBA" id="ARBA00023204"/>
    </source>
</evidence>
<evidence type="ECO:0000313" key="9">
    <source>
        <dbReference type="EMBL" id="ODR94242.1"/>
    </source>
</evidence>
<dbReference type="Pfam" id="PF11967">
    <property type="entry name" value="RecO_N"/>
    <property type="match status" value="1"/>
</dbReference>
<comment type="similarity">
    <text evidence="1 7">Belongs to the RecO family.</text>
</comment>
<evidence type="ECO:0000256" key="6">
    <source>
        <dbReference type="ARBA" id="ARBA00033409"/>
    </source>
</evidence>
<evidence type="ECO:0000256" key="2">
    <source>
        <dbReference type="ARBA" id="ARBA00021310"/>
    </source>
</evidence>
<evidence type="ECO:0000256" key="3">
    <source>
        <dbReference type="ARBA" id="ARBA00022763"/>
    </source>
</evidence>
<proteinExistence type="inferred from homology"/>
<organism evidence="9 10">
    <name type="scientific">Methyloceanibacter superfactus</name>
    <dbReference type="NCBI Taxonomy" id="1774969"/>
    <lineage>
        <taxon>Bacteria</taxon>
        <taxon>Pseudomonadati</taxon>
        <taxon>Pseudomonadota</taxon>
        <taxon>Alphaproteobacteria</taxon>
        <taxon>Hyphomicrobiales</taxon>
        <taxon>Hyphomicrobiaceae</taxon>
        <taxon>Methyloceanibacter</taxon>
    </lineage>
</organism>
<name>A0A1E3VL61_9HYPH</name>
<dbReference type="NCBIfam" id="TIGR00613">
    <property type="entry name" value="reco"/>
    <property type="match status" value="1"/>
</dbReference>
<dbReference type="PANTHER" id="PTHR33991">
    <property type="entry name" value="DNA REPAIR PROTEIN RECO"/>
    <property type="match status" value="1"/>
</dbReference>
<dbReference type="HAMAP" id="MF_00201">
    <property type="entry name" value="RecO"/>
    <property type="match status" value="1"/>
</dbReference>
<dbReference type="RefSeq" id="WP_069442840.1">
    <property type="nucleotide sequence ID" value="NZ_LPWF01000036.1"/>
</dbReference>
<evidence type="ECO:0000256" key="4">
    <source>
        <dbReference type="ARBA" id="ARBA00023172"/>
    </source>
</evidence>
<dbReference type="GO" id="GO:0006302">
    <property type="term" value="P:double-strand break repair"/>
    <property type="evidence" value="ECO:0007669"/>
    <property type="project" value="TreeGrafter"/>
</dbReference>
<gene>
    <name evidence="7" type="primary">recO</name>
    <name evidence="9" type="ORF">AUC69_03610</name>
</gene>
<dbReference type="Gene3D" id="1.20.1440.120">
    <property type="entry name" value="Recombination protein O, C-terminal domain"/>
    <property type="match status" value="1"/>
</dbReference>
<dbReference type="AlphaFoldDB" id="A0A1E3VL61"/>
<dbReference type="GO" id="GO:0006310">
    <property type="term" value="P:DNA recombination"/>
    <property type="evidence" value="ECO:0007669"/>
    <property type="project" value="UniProtKB-UniRule"/>
</dbReference>
<dbReference type="Proteomes" id="UP000094472">
    <property type="component" value="Unassembled WGS sequence"/>
</dbReference>
<keyword evidence="10" id="KW-1185">Reference proteome</keyword>
<sequence length="246" mass="26949">MDWVDEGIFLSAKPLGETSAVAELLTLEHGRHLGLVRGGRSRRIRPVLQPGNLIRVTWRARLAEHLGGFNVEMMEAHGARVLDDAAALAAIGTLAGLIKLLPERDPHPELYATTLHVLRSFAEEDVWPVLFVHWEFQLLQELGFGLDLSECAATGLTDELVYVSPRSGKAVSRAAGEPYDDKLLALPAFLLDETAPIADTDIAAGFALTGYFLQRDVLEPHGLKLPQARDRLLDLLARRQPAALSV</sequence>
<dbReference type="Gene3D" id="2.40.50.140">
    <property type="entry name" value="Nucleic acid-binding proteins"/>
    <property type="match status" value="1"/>
</dbReference>
<accession>A0A1E3VL61</accession>
<protein>
    <recommendedName>
        <fullName evidence="2 7">DNA repair protein RecO</fullName>
    </recommendedName>
    <alternativeName>
        <fullName evidence="6 7">Recombination protein O</fullName>
    </alternativeName>
</protein>
<dbReference type="Pfam" id="PF02565">
    <property type="entry name" value="RecO_C"/>
    <property type="match status" value="1"/>
</dbReference>
<keyword evidence="5 7" id="KW-0234">DNA repair</keyword>
<feature type="domain" description="DNA replication/recombination mediator RecO N-terminal" evidence="8">
    <location>
        <begin position="1"/>
        <end position="71"/>
    </location>
</feature>
<dbReference type="STRING" id="1774969.AUC69_03610"/>
<dbReference type="InterPro" id="IPR022572">
    <property type="entry name" value="DNA_rep/recomb_RecO_N"/>
</dbReference>
<dbReference type="SUPFAM" id="SSF57863">
    <property type="entry name" value="ArfGap/RecO-like zinc finger"/>
    <property type="match status" value="1"/>
</dbReference>